<evidence type="ECO:0000259" key="3">
    <source>
        <dbReference type="Pfam" id="PF13868"/>
    </source>
</evidence>
<evidence type="ECO:0000313" key="4">
    <source>
        <dbReference type="Ensembl" id="ENSCMIP00000025587.1"/>
    </source>
</evidence>
<keyword evidence="5" id="KW-1185">Reference proteome</keyword>
<reference evidence="5" key="1">
    <citation type="journal article" date="2006" name="Science">
        <title>Ancient noncoding elements conserved in the human genome.</title>
        <authorList>
            <person name="Venkatesh B."/>
            <person name="Kirkness E.F."/>
            <person name="Loh Y.H."/>
            <person name="Halpern A.L."/>
            <person name="Lee A.P."/>
            <person name="Johnson J."/>
            <person name="Dandona N."/>
            <person name="Viswanathan L.D."/>
            <person name="Tay A."/>
            <person name="Venter J.C."/>
            <person name="Strausberg R.L."/>
            <person name="Brenner S."/>
        </authorList>
    </citation>
    <scope>NUCLEOTIDE SEQUENCE [LARGE SCALE GENOMIC DNA]</scope>
</reference>
<reference evidence="4" key="5">
    <citation type="submission" date="2025-09" db="UniProtKB">
        <authorList>
            <consortium name="Ensembl"/>
        </authorList>
    </citation>
    <scope>IDENTIFICATION</scope>
</reference>
<reference evidence="5" key="3">
    <citation type="journal article" date="2014" name="Nature">
        <title>Elephant shark genome provides unique insights into gnathostome evolution.</title>
        <authorList>
            <consortium name="International Elephant Shark Genome Sequencing Consortium"/>
            <person name="Venkatesh B."/>
            <person name="Lee A.P."/>
            <person name="Ravi V."/>
            <person name="Maurya A.K."/>
            <person name="Lian M.M."/>
            <person name="Swann J.B."/>
            <person name="Ohta Y."/>
            <person name="Flajnik M.F."/>
            <person name="Sutoh Y."/>
            <person name="Kasahara M."/>
            <person name="Hoon S."/>
            <person name="Gangu V."/>
            <person name="Roy S.W."/>
            <person name="Irimia M."/>
            <person name="Korzh V."/>
            <person name="Kondrychyn I."/>
            <person name="Lim Z.W."/>
            <person name="Tay B.H."/>
            <person name="Tohari S."/>
            <person name="Kong K.W."/>
            <person name="Ho S."/>
            <person name="Lorente-Galdos B."/>
            <person name="Quilez J."/>
            <person name="Marques-Bonet T."/>
            <person name="Raney B.J."/>
            <person name="Ingham P.W."/>
            <person name="Tay A."/>
            <person name="Hillier L.W."/>
            <person name="Minx P."/>
            <person name="Boehm T."/>
            <person name="Wilson R.K."/>
            <person name="Brenner S."/>
            <person name="Warren W.C."/>
        </authorList>
    </citation>
    <scope>NUCLEOTIDE SEQUENCE [LARGE SCALE GENOMIC DNA]</scope>
</reference>
<proteinExistence type="predicted"/>
<dbReference type="CTD" id="129881"/>
<evidence type="ECO:0000256" key="1">
    <source>
        <dbReference type="ARBA" id="ARBA00023054"/>
    </source>
</evidence>
<feature type="coiled-coil region" evidence="2">
    <location>
        <begin position="276"/>
        <end position="333"/>
    </location>
</feature>
<dbReference type="Ensembl" id="ENSCMIT00000026010.1">
    <property type="protein sequence ID" value="ENSCMIP00000025587.1"/>
    <property type="gene ID" value="ENSCMIG00000011241.1"/>
</dbReference>
<reference evidence="4" key="4">
    <citation type="submission" date="2025-08" db="UniProtKB">
        <authorList>
            <consortium name="Ensembl"/>
        </authorList>
    </citation>
    <scope>IDENTIFICATION</scope>
</reference>
<dbReference type="GeneTree" id="ENSGT00940000165303"/>
<gene>
    <name evidence="4" type="primary">cfap210</name>
</gene>
<feature type="domain" description="Trichohyalin-plectin-homology" evidence="3">
    <location>
        <begin position="116"/>
        <end position="448"/>
    </location>
</feature>
<dbReference type="InterPro" id="IPR039986">
    <property type="entry name" value="CFAP210"/>
</dbReference>
<dbReference type="InterPro" id="IPR043597">
    <property type="entry name" value="TPH_dom"/>
</dbReference>
<accession>A0A4W3IA10</accession>
<dbReference type="PANTHER" id="PTHR28663">
    <property type="entry name" value="COILED-COIL DOMAIN-CONTAINING PROTEIN 173"/>
    <property type="match status" value="1"/>
</dbReference>
<evidence type="ECO:0000256" key="2">
    <source>
        <dbReference type="SAM" id="Coils"/>
    </source>
</evidence>
<name>A0A4W3IA10_CALMI</name>
<dbReference type="KEGG" id="cmk:103176574"/>
<dbReference type="GO" id="GO:0005879">
    <property type="term" value="C:axonemal microtubule"/>
    <property type="evidence" value="ECO:0007669"/>
    <property type="project" value="TreeGrafter"/>
</dbReference>
<dbReference type="PANTHER" id="PTHR28663:SF1">
    <property type="entry name" value="CILIA- AND FLAGELLA- ASSOCIATED PROTEIN 210"/>
    <property type="match status" value="1"/>
</dbReference>
<organism evidence="4 5">
    <name type="scientific">Callorhinchus milii</name>
    <name type="common">Ghost shark</name>
    <dbReference type="NCBI Taxonomy" id="7868"/>
    <lineage>
        <taxon>Eukaryota</taxon>
        <taxon>Metazoa</taxon>
        <taxon>Chordata</taxon>
        <taxon>Craniata</taxon>
        <taxon>Vertebrata</taxon>
        <taxon>Chondrichthyes</taxon>
        <taxon>Holocephali</taxon>
        <taxon>Chimaeriformes</taxon>
        <taxon>Callorhinchidae</taxon>
        <taxon>Callorhinchus</taxon>
    </lineage>
</organism>
<reference evidence="5" key="2">
    <citation type="journal article" date="2007" name="PLoS Biol.">
        <title>Survey sequencing and comparative analysis of the elephant shark (Callorhinchus milii) genome.</title>
        <authorList>
            <person name="Venkatesh B."/>
            <person name="Kirkness E.F."/>
            <person name="Loh Y.H."/>
            <person name="Halpern A.L."/>
            <person name="Lee A.P."/>
            <person name="Johnson J."/>
            <person name="Dandona N."/>
            <person name="Viswanathan L.D."/>
            <person name="Tay A."/>
            <person name="Venter J.C."/>
            <person name="Strausberg R.L."/>
            <person name="Brenner S."/>
        </authorList>
    </citation>
    <scope>NUCLEOTIDE SEQUENCE [LARGE SCALE GENOMIC DNA]</scope>
</reference>
<evidence type="ECO:0000313" key="5">
    <source>
        <dbReference type="Proteomes" id="UP000314986"/>
    </source>
</evidence>
<sequence length="522" mass="61169">MAASAPSLRRKCLSTYINVIEDDEGTSKRCEAFCPKTVYEQVCEEPVAPNRGINFPSLVDLRQVTILPKAEWQRIEDVVSGVDCEAEFNRAQREEREELHKRSKEVIKHWSNTIASAFLLTEVMKEREAQIDLKRKKLNILKGQERVAVEEMHRMLEKGAYNEQEKMEKQMEARKGLADFHLEQIREHDNEKQQDRKENIMEGEEIKKLARLHEWERDKLEALKKQEKYNNMVSHLAHLENMNIFKTIQKQKELDKDEEIRAFVSAKQKMLKYRKKKQAEDNKQIEEHRNRMLEVLGKQLKDKIEDEDDRIKRATAEMEAKSEKEIREKEEKRMADLKSIAEHRIMMLKAKEDQEKEERIEGLEILHAKKEAYRIFGMKKAEKQQKILEECKKLQSFQIQQLAEKKARISHDRNTDLDLEKHTNALLALEEKKFQEYAKRVIDSATENGRNTYPLLKAAHCGIGGGYGPAFEGKGGIKPSYQSQDKSGVQLPKYTRGTTEQIKHLHDTGDIQWSKQALGFMW</sequence>
<dbReference type="Pfam" id="PF13868">
    <property type="entry name" value="TPH"/>
    <property type="match status" value="1"/>
</dbReference>
<protein>
    <submittedName>
        <fullName evidence="4">Cilia and flagella associated protein 210</fullName>
    </submittedName>
</protein>
<dbReference type="AlphaFoldDB" id="A0A4W3IA10"/>
<keyword evidence="1 2" id="KW-0175">Coiled coil</keyword>
<dbReference type="Proteomes" id="UP000314986">
    <property type="component" value="Unassembled WGS sequence"/>
</dbReference>